<reference evidence="10" key="1">
    <citation type="journal article" date="2019" name="Beilstein J. Org. Chem.">
        <title>Nanangenines: drimane sesquiterpenoids as the dominant metabolite cohort of a novel Australian fungus, Aspergillus nanangensis.</title>
        <authorList>
            <person name="Lacey H.J."/>
            <person name="Gilchrist C.L.M."/>
            <person name="Crombie A."/>
            <person name="Kalaitzis J.A."/>
            <person name="Vuong D."/>
            <person name="Rutledge P.J."/>
            <person name="Turner P."/>
            <person name="Pitt J.I."/>
            <person name="Lacey E."/>
            <person name="Chooi Y.H."/>
            <person name="Piggott A.M."/>
        </authorList>
    </citation>
    <scope>NUCLEOTIDE SEQUENCE</scope>
    <source>
        <strain evidence="10">MST-FP2251</strain>
    </source>
</reference>
<dbReference type="AlphaFoldDB" id="A0AAD4GVS8"/>
<comment type="caution">
    <text evidence="10">The sequence shown here is derived from an EMBL/GenBank/DDBJ whole genome shotgun (WGS) entry which is preliminary data.</text>
</comment>
<dbReference type="FunFam" id="3.40.309.10:FF:000010">
    <property type="entry name" value="Gamma-aminobutyraldehyde dehydrogenase"/>
    <property type="match status" value="1"/>
</dbReference>
<dbReference type="PROSITE" id="PS00687">
    <property type="entry name" value="ALDEHYDE_DEHYDR_GLU"/>
    <property type="match status" value="1"/>
</dbReference>
<reference evidence="10" key="2">
    <citation type="submission" date="2020-02" db="EMBL/GenBank/DDBJ databases">
        <authorList>
            <person name="Gilchrist C.L.M."/>
            <person name="Chooi Y.-H."/>
        </authorList>
    </citation>
    <scope>NUCLEOTIDE SEQUENCE</scope>
    <source>
        <strain evidence="10">MST-FP2251</strain>
    </source>
</reference>
<comment type="pathway">
    <text evidence="5">Aromatic compound metabolism; naphthalene degradation.</text>
</comment>
<dbReference type="FunFam" id="3.40.605.10:FF:000007">
    <property type="entry name" value="NAD/NADP-dependent betaine aldehyde dehydrogenase"/>
    <property type="match status" value="1"/>
</dbReference>
<dbReference type="EMBL" id="VCAU01000021">
    <property type="protein sequence ID" value="KAF9891147.1"/>
    <property type="molecule type" value="Genomic_DNA"/>
</dbReference>
<dbReference type="EC" id="1.2.1.3" evidence="4"/>
<evidence type="ECO:0000256" key="7">
    <source>
        <dbReference type="PROSITE-ProRule" id="PRU10007"/>
    </source>
</evidence>
<evidence type="ECO:0000256" key="2">
    <source>
        <dbReference type="ARBA" id="ARBA00022797"/>
    </source>
</evidence>
<dbReference type="InterPro" id="IPR015590">
    <property type="entry name" value="Aldehyde_DH_dom"/>
</dbReference>
<protein>
    <recommendedName>
        <fullName evidence="4">aldehyde dehydrogenase (NAD(+))</fullName>
        <ecNumber evidence="4">1.2.1.3</ecNumber>
    </recommendedName>
</protein>
<dbReference type="GO" id="GO:0004029">
    <property type="term" value="F:aldehyde dehydrogenase (NAD+) activity"/>
    <property type="evidence" value="ECO:0007669"/>
    <property type="project" value="UniProtKB-EC"/>
</dbReference>
<evidence type="ECO:0000256" key="5">
    <source>
        <dbReference type="ARBA" id="ARBA00035632"/>
    </source>
</evidence>
<feature type="domain" description="Aldehyde dehydrogenase" evidence="9">
    <location>
        <begin position="21"/>
        <end position="476"/>
    </location>
</feature>
<evidence type="ECO:0000256" key="6">
    <source>
        <dbReference type="ARBA" id="ARBA00049194"/>
    </source>
</evidence>
<evidence type="ECO:0000259" key="9">
    <source>
        <dbReference type="Pfam" id="PF00171"/>
    </source>
</evidence>
<keyword evidence="3 8" id="KW-0560">Oxidoreductase</keyword>
<organism evidence="10 11">
    <name type="scientific">Aspergillus nanangensis</name>
    <dbReference type="NCBI Taxonomy" id="2582783"/>
    <lineage>
        <taxon>Eukaryota</taxon>
        <taxon>Fungi</taxon>
        <taxon>Dikarya</taxon>
        <taxon>Ascomycota</taxon>
        <taxon>Pezizomycotina</taxon>
        <taxon>Eurotiomycetes</taxon>
        <taxon>Eurotiomycetidae</taxon>
        <taxon>Eurotiales</taxon>
        <taxon>Aspergillaceae</taxon>
        <taxon>Aspergillus</taxon>
        <taxon>Aspergillus subgen. Circumdati</taxon>
    </lineage>
</organism>
<comment type="catalytic activity">
    <reaction evidence="6">
        <text>an aldehyde + NAD(+) + H2O = a carboxylate + NADH + 2 H(+)</text>
        <dbReference type="Rhea" id="RHEA:16185"/>
        <dbReference type="ChEBI" id="CHEBI:15377"/>
        <dbReference type="ChEBI" id="CHEBI:15378"/>
        <dbReference type="ChEBI" id="CHEBI:17478"/>
        <dbReference type="ChEBI" id="CHEBI:29067"/>
        <dbReference type="ChEBI" id="CHEBI:57540"/>
        <dbReference type="ChEBI" id="CHEBI:57945"/>
        <dbReference type="EC" id="1.2.1.3"/>
    </reaction>
</comment>
<dbReference type="Gene3D" id="3.40.605.10">
    <property type="entry name" value="Aldehyde Dehydrogenase, Chain A, domain 1"/>
    <property type="match status" value="1"/>
</dbReference>
<dbReference type="InterPro" id="IPR029510">
    <property type="entry name" value="Ald_DH_CS_GLU"/>
</dbReference>
<accession>A0AAD4GVS8</accession>
<evidence type="ECO:0000313" key="10">
    <source>
        <dbReference type="EMBL" id="KAF9891147.1"/>
    </source>
</evidence>
<evidence type="ECO:0000256" key="4">
    <source>
        <dbReference type="ARBA" id="ARBA00024226"/>
    </source>
</evidence>
<dbReference type="Proteomes" id="UP001194746">
    <property type="component" value="Unassembled WGS sequence"/>
</dbReference>
<keyword evidence="2" id="KW-0058">Aromatic hydrocarbons catabolism</keyword>
<comment type="similarity">
    <text evidence="1 8">Belongs to the aldehyde dehydrogenase family.</text>
</comment>
<proteinExistence type="inferred from homology"/>
<dbReference type="InterPro" id="IPR016162">
    <property type="entry name" value="Ald_DH_N"/>
</dbReference>
<dbReference type="SUPFAM" id="SSF53720">
    <property type="entry name" value="ALDH-like"/>
    <property type="match status" value="1"/>
</dbReference>
<dbReference type="InterPro" id="IPR016161">
    <property type="entry name" value="Ald_DH/histidinol_DH"/>
</dbReference>
<evidence type="ECO:0000256" key="3">
    <source>
        <dbReference type="ARBA" id="ARBA00023002"/>
    </source>
</evidence>
<evidence type="ECO:0000313" key="11">
    <source>
        <dbReference type="Proteomes" id="UP001194746"/>
    </source>
</evidence>
<dbReference type="Pfam" id="PF00171">
    <property type="entry name" value="Aldedh"/>
    <property type="match status" value="1"/>
</dbReference>
<sequence>MAHPIPHIPNWINGAQTPPTANRITVLNPATETPLATIDATPRETVHQIITDSLDTFQTGPWTRADASDRFAVLSTAARLLRARIPEFVTLEAQQTGRPIREMRAQLARVPEWLEYFASVVRTHEGRVTPFKGPVVNTVTRLPLGVVAQITPYNHPLLIAMKKIGAALAAGNVVIVKASELAPLSVLRLGALFQEAGLPDGVLQIVCGYGYETGKFLCEDARLAKIDLTGGLQTYRAIASVAASNLIPITAELGGKAPVCLFPSVGVEMAVRAALFASFIASGQTCVTGSRLLVHADMYEAFREALERRVRALRMGDPMDERTQIGTVISRAAVERCAAFVDRAVKDGGSVLCGGKAATNAEGTGFFFEPTIIETTADSELACSEVFGPVIALLKCETEEQIVRIANGTSYALGASVWTNDFTQAHRVAAKIDAGIVWVNGHHLNDPSSPWGGFKDSGVGKENGMEAYESYTKVKSTVFNYGVAPGWFDDEATNARYG</sequence>
<name>A0AAD4GVS8_ASPNN</name>
<feature type="active site" evidence="7">
    <location>
        <position position="252"/>
    </location>
</feature>
<dbReference type="Gene3D" id="3.40.309.10">
    <property type="entry name" value="Aldehyde Dehydrogenase, Chain A, domain 2"/>
    <property type="match status" value="1"/>
</dbReference>
<dbReference type="InterPro" id="IPR016163">
    <property type="entry name" value="Ald_DH_C"/>
</dbReference>
<gene>
    <name evidence="10" type="ORF">FE257_005083</name>
</gene>
<evidence type="ECO:0000256" key="8">
    <source>
        <dbReference type="RuleBase" id="RU003345"/>
    </source>
</evidence>
<dbReference type="PANTHER" id="PTHR11699">
    <property type="entry name" value="ALDEHYDE DEHYDROGENASE-RELATED"/>
    <property type="match status" value="1"/>
</dbReference>
<evidence type="ECO:0000256" key="1">
    <source>
        <dbReference type="ARBA" id="ARBA00009986"/>
    </source>
</evidence>
<keyword evidence="11" id="KW-1185">Reference proteome</keyword>